<sequence length="147" mass="15524">MAQVSPPCPPLPPPPGQLSQQTPKDIQPSYFPAYQHHKTKTTATRPPAALAQLYQPTAPERAPTPALSTTLTAPQLATSYNSNNPIFPTPLPPDVFPVDPGTGVQHHYSPAAAHFIATTTSDLTFPNPIPSVSSMTALMPPTAFPGP</sequence>
<feature type="compositionally biased region" description="Pro residues" evidence="1">
    <location>
        <begin position="1"/>
        <end position="16"/>
    </location>
</feature>
<dbReference type="Proteomes" id="UP000008909">
    <property type="component" value="Unassembled WGS sequence"/>
</dbReference>
<organism evidence="2 3">
    <name type="scientific">Clonorchis sinensis</name>
    <name type="common">Chinese liver fluke</name>
    <dbReference type="NCBI Taxonomy" id="79923"/>
    <lineage>
        <taxon>Eukaryota</taxon>
        <taxon>Metazoa</taxon>
        <taxon>Spiralia</taxon>
        <taxon>Lophotrochozoa</taxon>
        <taxon>Platyhelminthes</taxon>
        <taxon>Trematoda</taxon>
        <taxon>Digenea</taxon>
        <taxon>Opisthorchiida</taxon>
        <taxon>Opisthorchiata</taxon>
        <taxon>Opisthorchiidae</taxon>
        <taxon>Clonorchis</taxon>
    </lineage>
</organism>
<gene>
    <name evidence="2" type="ORF">CLF_105001</name>
</gene>
<reference evidence="2" key="1">
    <citation type="journal article" date="2011" name="Genome Biol.">
        <title>The draft genome of the carcinogenic human liver fluke Clonorchis sinensis.</title>
        <authorList>
            <person name="Wang X."/>
            <person name="Chen W."/>
            <person name="Huang Y."/>
            <person name="Sun J."/>
            <person name="Men J."/>
            <person name="Liu H."/>
            <person name="Luo F."/>
            <person name="Guo L."/>
            <person name="Lv X."/>
            <person name="Deng C."/>
            <person name="Zhou C."/>
            <person name="Fan Y."/>
            <person name="Li X."/>
            <person name="Huang L."/>
            <person name="Hu Y."/>
            <person name="Liang C."/>
            <person name="Hu X."/>
            <person name="Xu J."/>
            <person name="Yu X."/>
        </authorList>
    </citation>
    <scope>NUCLEOTIDE SEQUENCE [LARGE SCALE GENOMIC DNA]</scope>
    <source>
        <strain evidence="2">Henan</strain>
    </source>
</reference>
<proteinExistence type="predicted"/>
<evidence type="ECO:0000313" key="3">
    <source>
        <dbReference type="Proteomes" id="UP000008909"/>
    </source>
</evidence>
<evidence type="ECO:0000313" key="2">
    <source>
        <dbReference type="EMBL" id="GAA54704.1"/>
    </source>
</evidence>
<keyword evidence="3" id="KW-1185">Reference proteome</keyword>
<protein>
    <submittedName>
        <fullName evidence="2">Uncharacterized protein</fullName>
    </submittedName>
</protein>
<dbReference type="EMBL" id="DF143915">
    <property type="protein sequence ID" value="GAA54704.1"/>
    <property type="molecule type" value="Genomic_DNA"/>
</dbReference>
<reference key="2">
    <citation type="submission" date="2011-10" db="EMBL/GenBank/DDBJ databases">
        <title>The genome and transcriptome sequence of Clonorchis sinensis provide insights into the carcinogenic liver fluke.</title>
        <authorList>
            <person name="Wang X."/>
            <person name="Huang Y."/>
            <person name="Chen W."/>
            <person name="Liu H."/>
            <person name="Guo L."/>
            <person name="Chen Y."/>
            <person name="Luo F."/>
            <person name="Zhou W."/>
            <person name="Sun J."/>
            <person name="Mao Q."/>
            <person name="Liang P."/>
            <person name="Zhou C."/>
            <person name="Tian Y."/>
            <person name="Men J."/>
            <person name="Lv X."/>
            <person name="Huang L."/>
            <person name="Zhou J."/>
            <person name="Hu Y."/>
            <person name="Li R."/>
            <person name="Zhang F."/>
            <person name="Lei H."/>
            <person name="Li X."/>
            <person name="Hu X."/>
            <person name="Liang C."/>
            <person name="Xu J."/>
            <person name="Wu Z."/>
            <person name="Yu X."/>
        </authorList>
    </citation>
    <scope>NUCLEOTIDE SEQUENCE</scope>
    <source>
        <strain>Henan</strain>
    </source>
</reference>
<evidence type="ECO:0000256" key="1">
    <source>
        <dbReference type="SAM" id="MobiDB-lite"/>
    </source>
</evidence>
<accession>G7YP23</accession>
<dbReference type="AlphaFoldDB" id="G7YP23"/>
<feature type="region of interest" description="Disordered" evidence="1">
    <location>
        <begin position="1"/>
        <end position="46"/>
    </location>
</feature>
<name>G7YP23_CLOSI</name>